<feature type="region of interest" description="Disordered" evidence="1">
    <location>
        <begin position="1"/>
        <end position="73"/>
    </location>
</feature>
<dbReference type="GO" id="GO:0006511">
    <property type="term" value="P:ubiquitin-dependent protein catabolic process"/>
    <property type="evidence" value="ECO:0007669"/>
    <property type="project" value="TreeGrafter"/>
</dbReference>
<comment type="caution">
    <text evidence="2">The sequence shown here is derived from an EMBL/GenBank/DDBJ whole genome shotgun (WGS) entry which is preliminary data.</text>
</comment>
<dbReference type="AlphaFoldDB" id="A0A5N5NQH0"/>
<reference evidence="3" key="1">
    <citation type="journal article" date="2019" name="Gigascience">
        <title>De novo genome assembly of the endangered Acer yangbiense, a plant species with extremely small populations endemic to Yunnan Province, China.</title>
        <authorList>
            <person name="Yang J."/>
            <person name="Wariss H.M."/>
            <person name="Tao L."/>
            <person name="Zhang R."/>
            <person name="Yun Q."/>
            <person name="Hollingsworth P."/>
            <person name="Dao Z."/>
            <person name="Luo G."/>
            <person name="Guo H."/>
            <person name="Ma Y."/>
            <person name="Sun W."/>
        </authorList>
    </citation>
    <scope>NUCLEOTIDE SEQUENCE [LARGE SCALE GENOMIC DNA]</scope>
    <source>
        <strain evidence="3">cv. br00</strain>
    </source>
</reference>
<dbReference type="GO" id="GO:0061630">
    <property type="term" value="F:ubiquitin protein ligase activity"/>
    <property type="evidence" value="ECO:0007669"/>
    <property type="project" value="InterPro"/>
</dbReference>
<evidence type="ECO:0000313" key="2">
    <source>
        <dbReference type="EMBL" id="KAB5569764.1"/>
    </source>
</evidence>
<dbReference type="GO" id="GO:0033768">
    <property type="term" value="C:SUMO-targeted ubiquitin ligase complex"/>
    <property type="evidence" value="ECO:0007669"/>
    <property type="project" value="TreeGrafter"/>
</dbReference>
<evidence type="ECO:0000256" key="1">
    <source>
        <dbReference type="SAM" id="MobiDB-lite"/>
    </source>
</evidence>
<name>A0A5N5NQH0_9ROSI</name>
<dbReference type="GO" id="GO:0032183">
    <property type="term" value="F:SUMO binding"/>
    <property type="evidence" value="ECO:0007669"/>
    <property type="project" value="TreeGrafter"/>
</dbReference>
<gene>
    <name evidence="2" type="ORF">DKX38_003557</name>
</gene>
<protein>
    <submittedName>
        <fullName evidence="2">Uncharacterized protein</fullName>
    </submittedName>
</protein>
<dbReference type="GO" id="GO:0140082">
    <property type="term" value="F:SUMO-ubiquitin ligase activity"/>
    <property type="evidence" value="ECO:0007669"/>
    <property type="project" value="TreeGrafter"/>
</dbReference>
<sequence>MSGQTQGVKNPPPLRGYRRRKTVLDLNAPPIEGRDDEGTSTTRIETPQGVQASHQRNGQGPSLPPTIDVDAFDDDDDDVIESSPRAFAQAKNNSRRAVVVDVESGRVTHNKRRRVPPSQTIINCDLYINLEGGSSSSSSKGVIMISFSRGRMCRPCRQRSQPSTAQFACVHWSRRCQQNAGTFSVRLVYQMQSKDRLNALLVGKESLVKSLLECFSQQPVDFDAQIQSLFM</sequence>
<dbReference type="PANTHER" id="PTHR47094:SF1">
    <property type="entry name" value="RING-TYPE E3 UBIQUITIN TRANSFERASE"/>
    <property type="match status" value="1"/>
</dbReference>
<dbReference type="Proteomes" id="UP000326939">
    <property type="component" value="Chromosome 2"/>
</dbReference>
<organism evidence="2 3">
    <name type="scientific">Salix brachista</name>
    <dbReference type="NCBI Taxonomy" id="2182728"/>
    <lineage>
        <taxon>Eukaryota</taxon>
        <taxon>Viridiplantae</taxon>
        <taxon>Streptophyta</taxon>
        <taxon>Embryophyta</taxon>
        <taxon>Tracheophyta</taxon>
        <taxon>Spermatophyta</taxon>
        <taxon>Magnoliopsida</taxon>
        <taxon>eudicotyledons</taxon>
        <taxon>Gunneridae</taxon>
        <taxon>Pentapetalae</taxon>
        <taxon>rosids</taxon>
        <taxon>fabids</taxon>
        <taxon>Malpighiales</taxon>
        <taxon>Salicaceae</taxon>
        <taxon>Saliceae</taxon>
        <taxon>Salix</taxon>
    </lineage>
</organism>
<dbReference type="InterPro" id="IPR049627">
    <property type="entry name" value="SLX8"/>
</dbReference>
<feature type="compositionally biased region" description="Polar residues" evidence="1">
    <location>
        <begin position="39"/>
        <end position="60"/>
    </location>
</feature>
<dbReference type="EMBL" id="VDCV01000002">
    <property type="protein sequence ID" value="KAB5569764.1"/>
    <property type="molecule type" value="Genomic_DNA"/>
</dbReference>
<accession>A0A5N5NQH0</accession>
<keyword evidence="3" id="KW-1185">Reference proteome</keyword>
<proteinExistence type="predicted"/>
<evidence type="ECO:0000313" key="3">
    <source>
        <dbReference type="Proteomes" id="UP000326939"/>
    </source>
</evidence>
<dbReference type="PANTHER" id="PTHR47094">
    <property type="entry name" value="ELFLESS, ISOFORM B"/>
    <property type="match status" value="1"/>
</dbReference>